<protein>
    <submittedName>
        <fullName evidence="2">Uncharacterized protein</fullName>
    </submittedName>
</protein>
<reference evidence="2 3" key="1">
    <citation type="submission" date="2014-04" db="EMBL/GenBank/DDBJ databases">
        <title>Variable characteristics of bacteriocin-producing Streptococcus salivarius strains isolated from Malaysian subjects.</title>
        <authorList>
            <person name="Philip K."/>
            <person name="Barbour A."/>
        </authorList>
    </citation>
    <scope>NUCLEOTIDE SEQUENCE [LARGE SCALE GENOMIC DNA]</scope>
    <source>
        <strain evidence="2 3">NU10</strain>
    </source>
</reference>
<keyword evidence="1" id="KW-0472">Membrane</keyword>
<name>A0A074IYA9_STRSL</name>
<sequence>MKREEWIDYYESIYGHKPSVLEVAEAEKNGEILVLPDSSIPTVIESDDDIPSKSSTYCKNSVWRTLWTVLTFIFRGLWWTMRLALTVTLLIVNIIWTIFFFFVRITGLIFFLSR</sequence>
<keyword evidence="1" id="KW-0812">Transmembrane</keyword>
<feature type="transmembrane region" description="Helical" evidence="1">
    <location>
        <begin position="87"/>
        <end position="112"/>
    </location>
</feature>
<comment type="caution">
    <text evidence="2">The sequence shown here is derived from an EMBL/GenBank/DDBJ whole genome shotgun (WGS) entry which is preliminary data.</text>
</comment>
<dbReference type="EMBL" id="JJMT01000009">
    <property type="protein sequence ID" value="KEO45866.1"/>
    <property type="molecule type" value="Genomic_DNA"/>
</dbReference>
<evidence type="ECO:0000256" key="1">
    <source>
        <dbReference type="SAM" id="Phobius"/>
    </source>
</evidence>
<gene>
    <name evidence="2" type="ORF">DL07_11165</name>
</gene>
<evidence type="ECO:0000313" key="2">
    <source>
        <dbReference type="EMBL" id="KEO45866.1"/>
    </source>
</evidence>
<evidence type="ECO:0000313" key="3">
    <source>
        <dbReference type="Proteomes" id="UP000027855"/>
    </source>
</evidence>
<dbReference type="AlphaFoldDB" id="A0A074IYA9"/>
<keyword evidence="1" id="KW-1133">Transmembrane helix</keyword>
<feature type="transmembrane region" description="Helical" evidence="1">
    <location>
        <begin position="62"/>
        <end position="81"/>
    </location>
</feature>
<organism evidence="2 3">
    <name type="scientific">Streptococcus salivarius</name>
    <dbReference type="NCBI Taxonomy" id="1304"/>
    <lineage>
        <taxon>Bacteria</taxon>
        <taxon>Bacillati</taxon>
        <taxon>Bacillota</taxon>
        <taxon>Bacilli</taxon>
        <taxon>Lactobacillales</taxon>
        <taxon>Streptococcaceae</taxon>
        <taxon>Streptococcus</taxon>
    </lineage>
</organism>
<dbReference type="Proteomes" id="UP000027855">
    <property type="component" value="Unassembled WGS sequence"/>
</dbReference>
<dbReference type="RefSeq" id="WP_037601417.1">
    <property type="nucleotide sequence ID" value="NZ_JJMS01000030.1"/>
</dbReference>
<accession>A0A074IYA9</accession>
<proteinExistence type="predicted"/>